<sequence>MMNIIPRSHSVVPFCPFALAISLATADVEKRSRSRAATGQSPYARAFLRHLCETREIRTTHLCSVIPEYRPGLRLNPPLEAYLAALDALIASRGEHCPLPLPASVRLRLFPGVAGRIRQRQAHRDALSDHREVLQAQRDRVLTRRRYRNLLDRAAIALRFTLPVDLCSWCSHWQDEGVREHDLLSAVMAWLRRFPSLMRLDVAEWEGEPFWQVRYDIGLTVRSAPVWVTELDRRMLPNQLTVSDRVSTG</sequence>
<dbReference type="Pfam" id="PF06952">
    <property type="entry name" value="PsiA"/>
    <property type="match status" value="1"/>
</dbReference>
<dbReference type="EMBL" id="VWXF01000011">
    <property type="protein sequence ID" value="NIF24041.1"/>
    <property type="molecule type" value="Genomic_DNA"/>
</dbReference>
<organism evidence="1 2">
    <name type="scientific">Candidatus Pantoea multigeneris</name>
    <dbReference type="NCBI Taxonomy" id="2608357"/>
    <lineage>
        <taxon>Bacteria</taxon>
        <taxon>Pseudomonadati</taxon>
        <taxon>Pseudomonadota</taxon>
        <taxon>Gammaproteobacteria</taxon>
        <taxon>Enterobacterales</taxon>
        <taxon>Erwiniaceae</taxon>
        <taxon>Pantoea</taxon>
    </lineage>
</organism>
<keyword evidence="2" id="KW-1185">Reference proteome</keyword>
<dbReference type="RefSeq" id="WP_167017787.1">
    <property type="nucleotide sequence ID" value="NZ_VWXF01000011.1"/>
</dbReference>
<accession>A0ABX0RIA8</accession>
<proteinExistence type="predicted"/>
<evidence type="ECO:0000313" key="1">
    <source>
        <dbReference type="EMBL" id="NIF24041.1"/>
    </source>
</evidence>
<gene>
    <name evidence="1" type="ORF">F3J40_20955</name>
</gene>
<evidence type="ECO:0000313" key="2">
    <source>
        <dbReference type="Proteomes" id="UP001515683"/>
    </source>
</evidence>
<dbReference type="Proteomes" id="UP001515683">
    <property type="component" value="Unassembled WGS sequence"/>
</dbReference>
<protein>
    <submittedName>
        <fullName evidence="1">Plasmid SOS inhibition protein A</fullName>
    </submittedName>
</protein>
<dbReference type="InterPro" id="IPR009713">
    <property type="entry name" value="Uncharacterised_PsiA"/>
</dbReference>
<comment type="caution">
    <text evidence="1">The sequence shown here is derived from an EMBL/GenBank/DDBJ whole genome shotgun (WGS) entry which is preliminary data.</text>
</comment>
<reference evidence="1 2" key="1">
    <citation type="journal article" date="2019" name="bioRxiv">
        <title>Bacteria contribute to plant secondary compound degradation in a generalist herbivore system.</title>
        <authorList>
            <person name="Francoeur C.B."/>
            <person name="Khadempour L."/>
            <person name="Moreira-Soto R.D."/>
            <person name="Gotting K."/>
            <person name="Book A.J."/>
            <person name="Pinto-Tomas A.A."/>
            <person name="Keefover-Ring K."/>
            <person name="Currie C.R."/>
        </authorList>
    </citation>
    <scope>NUCLEOTIDE SEQUENCE [LARGE SCALE GENOMIC DNA]</scope>
    <source>
        <strain evidence="1">Acro-835</strain>
    </source>
</reference>
<name>A0ABX0RIA8_9GAMM</name>